<dbReference type="GO" id="GO:0000209">
    <property type="term" value="P:protein polyubiquitination"/>
    <property type="evidence" value="ECO:0007669"/>
    <property type="project" value="TreeGrafter"/>
</dbReference>
<dbReference type="InterPro" id="IPR018957">
    <property type="entry name" value="Znf_C3HC4_RING-type"/>
</dbReference>
<dbReference type="Proteomes" id="UP000542434">
    <property type="component" value="Unassembled WGS sequence"/>
</dbReference>
<feature type="compositionally biased region" description="Low complexity" evidence="10">
    <location>
        <begin position="225"/>
        <end position="235"/>
    </location>
</feature>
<dbReference type="PROSITE" id="PS00518">
    <property type="entry name" value="ZF_RING_1"/>
    <property type="match status" value="1"/>
</dbReference>
<dbReference type="GO" id="GO:0008270">
    <property type="term" value="F:zinc ion binding"/>
    <property type="evidence" value="ECO:0007669"/>
    <property type="project" value="UniProtKB-KW"/>
</dbReference>
<feature type="non-terminal residue" evidence="12">
    <location>
        <position position="329"/>
    </location>
</feature>
<dbReference type="Pfam" id="PF00097">
    <property type="entry name" value="zf-C3HC4"/>
    <property type="match status" value="1"/>
</dbReference>
<dbReference type="GO" id="GO:0006513">
    <property type="term" value="P:protein monoubiquitination"/>
    <property type="evidence" value="ECO:0007669"/>
    <property type="project" value="TreeGrafter"/>
</dbReference>
<keyword evidence="6" id="KW-0862">Zinc</keyword>
<organism evidence="12 13">
    <name type="scientific">Ciccaba nigrolineata</name>
    <dbReference type="NCBI Taxonomy" id="1118524"/>
    <lineage>
        <taxon>Eukaryota</taxon>
        <taxon>Metazoa</taxon>
        <taxon>Chordata</taxon>
        <taxon>Craniata</taxon>
        <taxon>Vertebrata</taxon>
        <taxon>Euteleostomi</taxon>
        <taxon>Archelosauria</taxon>
        <taxon>Archosauria</taxon>
        <taxon>Dinosauria</taxon>
        <taxon>Saurischia</taxon>
        <taxon>Theropoda</taxon>
        <taxon>Coelurosauria</taxon>
        <taxon>Aves</taxon>
        <taxon>Neognathae</taxon>
        <taxon>Neoaves</taxon>
        <taxon>Telluraves</taxon>
        <taxon>Strigiformes</taxon>
        <taxon>Strigidae</taxon>
        <taxon>Ciccaba</taxon>
    </lineage>
</organism>
<feature type="compositionally biased region" description="Low complexity" evidence="10">
    <location>
        <begin position="261"/>
        <end position="278"/>
    </location>
</feature>
<evidence type="ECO:0000259" key="11">
    <source>
        <dbReference type="PROSITE" id="PS50089"/>
    </source>
</evidence>
<keyword evidence="12" id="KW-0436">Ligase</keyword>
<dbReference type="GO" id="GO:0061630">
    <property type="term" value="F:ubiquitin protein ligase activity"/>
    <property type="evidence" value="ECO:0007669"/>
    <property type="project" value="UniProtKB-EC"/>
</dbReference>
<comment type="catalytic activity">
    <reaction evidence="1">
        <text>S-ubiquitinyl-[E2 ubiquitin-conjugating enzyme]-L-cysteine + [acceptor protein]-L-lysine = [E2 ubiquitin-conjugating enzyme]-L-cysteine + N(6)-ubiquitinyl-[acceptor protein]-L-lysine.</text>
        <dbReference type="EC" id="2.3.2.27"/>
    </reaction>
</comment>
<dbReference type="InterPro" id="IPR013083">
    <property type="entry name" value="Znf_RING/FYVE/PHD"/>
</dbReference>
<accession>A0A7K8VU50</accession>
<reference evidence="12 13" key="1">
    <citation type="submission" date="2019-09" db="EMBL/GenBank/DDBJ databases">
        <title>Bird 10,000 Genomes (B10K) Project - Family phase.</title>
        <authorList>
            <person name="Zhang G."/>
        </authorList>
    </citation>
    <scope>NUCLEOTIDE SEQUENCE [LARGE SCALE GENOMIC DNA]</scope>
    <source>
        <strain evidence="12">B10K-DU-001-07</strain>
        <tissue evidence="12">Muscle</tissue>
    </source>
</reference>
<dbReference type="GO" id="GO:0016874">
    <property type="term" value="F:ligase activity"/>
    <property type="evidence" value="ECO:0007669"/>
    <property type="project" value="UniProtKB-KW"/>
</dbReference>
<keyword evidence="3" id="KW-0808">Transferase</keyword>
<evidence type="ECO:0000256" key="7">
    <source>
        <dbReference type="ARBA" id="ARBA00023015"/>
    </source>
</evidence>
<evidence type="ECO:0000256" key="1">
    <source>
        <dbReference type="ARBA" id="ARBA00000900"/>
    </source>
</evidence>
<evidence type="ECO:0000256" key="8">
    <source>
        <dbReference type="ARBA" id="ARBA00023163"/>
    </source>
</evidence>
<feature type="compositionally biased region" description="Basic residues" evidence="10">
    <location>
        <begin position="301"/>
        <end position="311"/>
    </location>
</feature>
<name>A0A7K8VU50_9STRI</name>
<evidence type="ECO:0000256" key="2">
    <source>
        <dbReference type="ARBA" id="ARBA00012483"/>
    </source>
</evidence>
<dbReference type="EC" id="2.3.2.27" evidence="2"/>
<evidence type="ECO:0000313" key="12">
    <source>
        <dbReference type="EMBL" id="NXF69428.1"/>
    </source>
</evidence>
<proteinExistence type="predicted"/>
<keyword evidence="4" id="KW-0479">Metal-binding</keyword>
<dbReference type="InterPro" id="IPR001841">
    <property type="entry name" value="Znf_RING"/>
</dbReference>
<evidence type="ECO:0000256" key="6">
    <source>
        <dbReference type="ARBA" id="ARBA00022833"/>
    </source>
</evidence>
<keyword evidence="8" id="KW-0804">Transcription</keyword>
<keyword evidence="5 9" id="KW-0863">Zinc-finger</keyword>
<gene>
    <name evidence="12" type="primary">Topors</name>
    <name evidence="12" type="ORF">CICNIG_R10195</name>
</gene>
<dbReference type="InterPro" id="IPR017907">
    <property type="entry name" value="Znf_RING_CS"/>
</dbReference>
<dbReference type="EMBL" id="VWZC01014886">
    <property type="protein sequence ID" value="NXF69428.1"/>
    <property type="molecule type" value="Genomic_DNA"/>
</dbReference>
<protein>
    <recommendedName>
        <fullName evidence="2">RING-type E3 ubiquitin transferase</fullName>
        <ecNumber evidence="2">2.3.2.27</ecNumber>
    </recommendedName>
</protein>
<keyword evidence="13" id="KW-1185">Reference proteome</keyword>
<dbReference type="SUPFAM" id="SSF57850">
    <property type="entry name" value="RING/U-box"/>
    <property type="match status" value="1"/>
</dbReference>
<evidence type="ECO:0000256" key="4">
    <source>
        <dbReference type="ARBA" id="ARBA00022723"/>
    </source>
</evidence>
<evidence type="ECO:0000313" key="13">
    <source>
        <dbReference type="Proteomes" id="UP000542434"/>
    </source>
</evidence>
<feature type="region of interest" description="Disordered" evidence="10">
    <location>
        <begin position="193"/>
        <end position="329"/>
    </location>
</feature>
<comment type="caution">
    <text evidence="12">The sequence shown here is derived from an EMBL/GenBank/DDBJ whole genome shotgun (WGS) entry which is preliminary data.</text>
</comment>
<dbReference type="PANTHER" id="PTHR46077">
    <property type="entry name" value="E3 UBIQUITIN-PROTEIN LIGASE TOPORS"/>
    <property type="match status" value="1"/>
</dbReference>
<feature type="non-terminal residue" evidence="12">
    <location>
        <position position="1"/>
    </location>
</feature>
<dbReference type="PROSITE" id="PS50089">
    <property type="entry name" value="ZF_RING_2"/>
    <property type="match status" value="1"/>
</dbReference>
<evidence type="ECO:0000256" key="10">
    <source>
        <dbReference type="SAM" id="MobiDB-lite"/>
    </source>
</evidence>
<dbReference type="PANTHER" id="PTHR46077:SF1">
    <property type="entry name" value="TOP1 BINDING ARGININE_SERINE RICH PROTEIN, E3 UBIQUITIN LIGASE"/>
    <property type="match status" value="1"/>
</dbReference>
<dbReference type="AlphaFoldDB" id="A0A7K8VU50"/>
<dbReference type="SMART" id="SM00184">
    <property type="entry name" value="RING"/>
    <property type="match status" value="1"/>
</dbReference>
<feature type="compositionally biased region" description="Basic and acidic residues" evidence="10">
    <location>
        <begin position="199"/>
        <end position="208"/>
    </location>
</feature>
<keyword evidence="7" id="KW-0805">Transcription regulation</keyword>
<dbReference type="Gene3D" id="3.30.40.10">
    <property type="entry name" value="Zinc/RING finger domain, C3HC4 (zinc finger)"/>
    <property type="match status" value="1"/>
</dbReference>
<evidence type="ECO:0000256" key="9">
    <source>
        <dbReference type="PROSITE-ProRule" id="PRU00175"/>
    </source>
</evidence>
<feature type="domain" description="RING-type" evidence="11">
    <location>
        <begin position="9"/>
        <end position="48"/>
    </location>
</feature>
<evidence type="ECO:0000256" key="3">
    <source>
        <dbReference type="ARBA" id="ARBA00022679"/>
    </source>
</evidence>
<evidence type="ECO:0000256" key="5">
    <source>
        <dbReference type="ARBA" id="ARBA00022771"/>
    </source>
</evidence>
<sequence length="329" mass="35823">MAAESEWRCPICCDNQENVTYMLPCLHQFCIGCAVRWAQQNPRCPLCQSATTAIKFSVWSENDYLTFNVPGPTESVAEDHQDEQGAAGPLPRAQVGGFPPEVWADFFRSHRNNIRPLLPWMRWELLGLFEGQWWEAGTAEGLIVSHLCLWGLDEAVLVRNMQSNLGENARTFVSQLIAAAVRLCTTEIRRHVGQQDPHAATDREEHDGPASSPRPTTSHGGSPDSIPASSTSPESSNREQQASTSGAALRGGPGSPPSAPVPAEQEQPQEEPGQAAVAGPSAQGCSHSPSAPGRSRDRSTGRSRRPPKRRAPGPQDSPQPCKRPPRRQH</sequence>